<evidence type="ECO:0000256" key="2">
    <source>
        <dbReference type="ARBA" id="ARBA00023315"/>
    </source>
</evidence>
<dbReference type="GO" id="GO:0016747">
    <property type="term" value="F:acyltransferase activity, transferring groups other than amino-acyl groups"/>
    <property type="evidence" value="ECO:0007669"/>
    <property type="project" value="InterPro"/>
</dbReference>
<dbReference type="Pfam" id="PF00583">
    <property type="entry name" value="Acetyltransf_1"/>
    <property type="match status" value="1"/>
</dbReference>
<sequence length="185" mass="20940">MSDSFLDTTPLDPRAKPLIDALTIEYDTRYQDFRAKGVTAAQELARYPAELFAPPHGAFVLLLRDGQTIGGGAFKLYDERTAELKRVWTHGDFRRQGLARQVLQQLEARAIRQGYSRVYLTTGFRQPEAWGLYVDSGYAPLFDTSLDPQVILHLPFGKDLLEPARTSSLDDLRKAELAVPAEWRK</sequence>
<organism evidence="4 5">
    <name type="scientific">Paraburkholderia fungorum</name>
    <dbReference type="NCBI Taxonomy" id="134537"/>
    <lineage>
        <taxon>Bacteria</taxon>
        <taxon>Pseudomonadati</taxon>
        <taxon>Pseudomonadota</taxon>
        <taxon>Betaproteobacteria</taxon>
        <taxon>Burkholderiales</taxon>
        <taxon>Burkholderiaceae</taxon>
        <taxon>Paraburkholderia</taxon>
    </lineage>
</organism>
<evidence type="ECO:0000313" key="4">
    <source>
        <dbReference type="EMBL" id="SDR50272.1"/>
    </source>
</evidence>
<evidence type="ECO:0000313" key="5">
    <source>
        <dbReference type="Proteomes" id="UP000183487"/>
    </source>
</evidence>
<dbReference type="InterPro" id="IPR050832">
    <property type="entry name" value="Bact_Acetyltransf"/>
</dbReference>
<dbReference type="PROSITE" id="PS51186">
    <property type="entry name" value="GNAT"/>
    <property type="match status" value="1"/>
</dbReference>
<keyword evidence="2" id="KW-0012">Acyltransferase</keyword>
<dbReference type="RefSeq" id="WP_074771821.1">
    <property type="nucleotide sequence ID" value="NZ_FNKP01000003.1"/>
</dbReference>
<name>A0A1H1JJZ3_9BURK</name>
<dbReference type="PANTHER" id="PTHR43877">
    <property type="entry name" value="AMINOALKYLPHOSPHONATE N-ACETYLTRANSFERASE-RELATED-RELATED"/>
    <property type="match status" value="1"/>
</dbReference>
<dbReference type="CDD" id="cd04301">
    <property type="entry name" value="NAT_SF"/>
    <property type="match status" value="1"/>
</dbReference>
<dbReference type="PANTHER" id="PTHR43877:SF2">
    <property type="entry name" value="AMINOALKYLPHOSPHONATE N-ACETYLTRANSFERASE-RELATED"/>
    <property type="match status" value="1"/>
</dbReference>
<dbReference type="SUPFAM" id="SSF55729">
    <property type="entry name" value="Acyl-CoA N-acyltransferases (Nat)"/>
    <property type="match status" value="1"/>
</dbReference>
<dbReference type="EMBL" id="FNKP01000003">
    <property type="protein sequence ID" value="SDR50272.1"/>
    <property type="molecule type" value="Genomic_DNA"/>
</dbReference>
<dbReference type="AlphaFoldDB" id="A0A1H1JJZ3"/>
<dbReference type="OrthoDB" id="9803233at2"/>
<dbReference type="InterPro" id="IPR000182">
    <property type="entry name" value="GNAT_dom"/>
</dbReference>
<accession>A0A1H1JJZ3</accession>
<dbReference type="Gene3D" id="3.40.630.30">
    <property type="match status" value="1"/>
</dbReference>
<evidence type="ECO:0000256" key="1">
    <source>
        <dbReference type="ARBA" id="ARBA00022679"/>
    </source>
</evidence>
<feature type="domain" description="N-acetyltransferase" evidence="3">
    <location>
        <begin position="17"/>
        <end position="161"/>
    </location>
</feature>
<keyword evidence="1 4" id="KW-0808">Transferase</keyword>
<reference evidence="5" key="1">
    <citation type="submission" date="2016-10" db="EMBL/GenBank/DDBJ databases">
        <authorList>
            <person name="Varghese N."/>
        </authorList>
    </citation>
    <scope>NUCLEOTIDE SEQUENCE [LARGE SCALE GENOMIC DNA]</scope>
    <source>
        <strain evidence="5">GAS106B</strain>
    </source>
</reference>
<protein>
    <submittedName>
        <fullName evidence="4">Acetyltransferase (GNAT) family protein</fullName>
    </submittedName>
</protein>
<keyword evidence="5" id="KW-1185">Reference proteome</keyword>
<dbReference type="InterPro" id="IPR016181">
    <property type="entry name" value="Acyl_CoA_acyltransferase"/>
</dbReference>
<proteinExistence type="predicted"/>
<evidence type="ECO:0000259" key="3">
    <source>
        <dbReference type="PROSITE" id="PS51186"/>
    </source>
</evidence>
<gene>
    <name evidence="4" type="ORF">SAMN05443245_6624</name>
</gene>
<dbReference type="Proteomes" id="UP000183487">
    <property type="component" value="Unassembled WGS sequence"/>
</dbReference>